<dbReference type="EMBL" id="JABFJV010000050">
    <property type="protein sequence ID" value="NOK33867.1"/>
    <property type="molecule type" value="Genomic_DNA"/>
</dbReference>
<gene>
    <name evidence="1" type="ORF">HMI49_11715</name>
</gene>
<evidence type="ECO:0000313" key="2">
    <source>
        <dbReference type="Proteomes" id="UP000563426"/>
    </source>
</evidence>
<comment type="caution">
    <text evidence="1">The sequence shown here is derived from an EMBL/GenBank/DDBJ whole genome shotgun (WGS) entry which is preliminary data.</text>
</comment>
<keyword evidence="2" id="KW-1185">Reference proteome</keyword>
<protein>
    <submittedName>
        <fullName evidence="1">Uncharacterized protein</fullName>
    </submittedName>
</protein>
<sequence length="63" mass="6471">MAQAVTSGTAYWLAVLGPTGDVYWRHTSGTGSYKVQPGLTTLPATWSGTGGYPGSNMSAYAGN</sequence>
<reference evidence="1 2" key="1">
    <citation type="submission" date="2020-05" db="EMBL/GenBank/DDBJ databases">
        <authorList>
            <person name="Whitworth D."/>
        </authorList>
    </citation>
    <scope>NUCLEOTIDE SEQUENCE [LARGE SCALE GENOMIC DNA]</scope>
    <source>
        <strain evidence="1 2">AB043B</strain>
    </source>
</reference>
<dbReference type="RefSeq" id="WP_171434690.1">
    <property type="nucleotide sequence ID" value="NZ_JABFJV010000050.1"/>
</dbReference>
<dbReference type="Proteomes" id="UP000563426">
    <property type="component" value="Unassembled WGS sequence"/>
</dbReference>
<name>A0A7Y4KHQ2_9BACT</name>
<dbReference type="AlphaFoldDB" id="A0A7Y4KHQ2"/>
<accession>A0A7Y4KHQ2</accession>
<organism evidence="1 2">
    <name type="scientific">Corallococcus exercitus</name>
    <dbReference type="NCBI Taxonomy" id="2316736"/>
    <lineage>
        <taxon>Bacteria</taxon>
        <taxon>Pseudomonadati</taxon>
        <taxon>Myxococcota</taxon>
        <taxon>Myxococcia</taxon>
        <taxon>Myxococcales</taxon>
        <taxon>Cystobacterineae</taxon>
        <taxon>Myxococcaceae</taxon>
        <taxon>Corallococcus</taxon>
    </lineage>
</organism>
<evidence type="ECO:0000313" key="1">
    <source>
        <dbReference type="EMBL" id="NOK33867.1"/>
    </source>
</evidence>
<proteinExistence type="predicted"/>